<dbReference type="OrthoDB" id="5788137at2759"/>
<keyword evidence="1" id="KW-1133">Transmembrane helix</keyword>
<evidence type="ECO:0000313" key="3">
    <source>
        <dbReference type="Proteomes" id="UP000324897"/>
    </source>
</evidence>
<comment type="caution">
    <text evidence="2">The sequence shown here is derived from an EMBL/GenBank/DDBJ whole genome shotgun (WGS) entry which is preliminary data.</text>
</comment>
<gene>
    <name evidence="2" type="ORF">EJB05_15024</name>
</gene>
<name>A0A5J9W039_9POAL</name>
<organism evidence="2 3">
    <name type="scientific">Eragrostis curvula</name>
    <name type="common">weeping love grass</name>
    <dbReference type="NCBI Taxonomy" id="38414"/>
    <lineage>
        <taxon>Eukaryota</taxon>
        <taxon>Viridiplantae</taxon>
        <taxon>Streptophyta</taxon>
        <taxon>Embryophyta</taxon>
        <taxon>Tracheophyta</taxon>
        <taxon>Spermatophyta</taxon>
        <taxon>Magnoliopsida</taxon>
        <taxon>Liliopsida</taxon>
        <taxon>Poales</taxon>
        <taxon>Poaceae</taxon>
        <taxon>PACMAD clade</taxon>
        <taxon>Chloridoideae</taxon>
        <taxon>Eragrostideae</taxon>
        <taxon>Eragrostidinae</taxon>
        <taxon>Eragrostis</taxon>
    </lineage>
</organism>
<reference evidence="2 3" key="1">
    <citation type="journal article" date="2019" name="Sci. Rep.">
        <title>A high-quality genome of Eragrostis curvula grass provides insights into Poaceae evolution and supports new strategies to enhance forage quality.</title>
        <authorList>
            <person name="Carballo J."/>
            <person name="Santos B.A.C.M."/>
            <person name="Zappacosta D."/>
            <person name="Garbus I."/>
            <person name="Selva J.P."/>
            <person name="Gallo C.A."/>
            <person name="Diaz A."/>
            <person name="Albertini E."/>
            <person name="Caccamo M."/>
            <person name="Echenique V."/>
        </authorList>
    </citation>
    <scope>NUCLEOTIDE SEQUENCE [LARGE SCALE GENOMIC DNA]</scope>
    <source>
        <strain evidence="3">cv. Victoria</strain>
        <tissue evidence="2">Leaf</tissue>
    </source>
</reference>
<evidence type="ECO:0000313" key="2">
    <source>
        <dbReference type="EMBL" id="TVU41498.1"/>
    </source>
</evidence>
<keyword evidence="1" id="KW-0812">Transmembrane</keyword>
<protein>
    <submittedName>
        <fullName evidence="2">Uncharacterized protein</fullName>
    </submittedName>
</protein>
<feature type="non-terminal residue" evidence="2">
    <location>
        <position position="1"/>
    </location>
</feature>
<keyword evidence="1" id="KW-0472">Membrane</keyword>
<proteinExistence type="predicted"/>
<feature type="transmembrane region" description="Helical" evidence="1">
    <location>
        <begin position="61"/>
        <end position="82"/>
    </location>
</feature>
<dbReference type="Proteomes" id="UP000324897">
    <property type="component" value="Chromosome 4"/>
</dbReference>
<keyword evidence="3" id="KW-1185">Reference proteome</keyword>
<dbReference type="AlphaFoldDB" id="A0A5J9W039"/>
<dbReference type="EMBL" id="RWGY01000007">
    <property type="protein sequence ID" value="TVU41498.1"/>
    <property type="molecule type" value="Genomic_DNA"/>
</dbReference>
<dbReference type="Gramene" id="TVU41498">
    <property type="protein sequence ID" value="TVU41498"/>
    <property type="gene ID" value="EJB05_15024"/>
</dbReference>
<accession>A0A5J9W039</accession>
<evidence type="ECO:0000256" key="1">
    <source>
        <dbReference type="SAM" id="Phobius"/>
    </source>
</evidence>
<sequence length="110" mass="11626">MWPLSFLYPPSGLETAMSAAAVVSLAGLGLSELCGENLAYSKFWHAGRGRKRGFSMLLPSHAGMLMAYTTGLITVAAASFVLPGVLEGARTQVLTAALAIHLLKRALEIH</sequence>